<sequence length="188" mass="21377">MSIKRSFDLNFKLRAVAYANEHSGEASARHFGVDPKRIREWRKQVNDMERKVAEKGPASKRLTGGGAKKASDELEELLLTWIVEQRRKGARVSRKMIRTKAKRIFDTEIDDSSKRKETFTASAGRLDKFMKRHHLSLRRKTTVVCFDLIPCTGDLSGRACGIVARKLNKKSFCSRGCFVSQVALYPVT</sequence>
<dbReference type="SMART" id="SM00674">
    <property type="entry name" value="CENPB"/>
    <property type="match status" value="1"/>
</dbReference>
<evidence type="ECO:0000313" key="3">
    <source>
        <dbReference type="Ensembl" id="ENSOMEP00000006969.1"/>
    </source>
</evidence>
<dbReference type="Proteomes" id="UP000261560">
    <property type="component" value="Unplaced"/>
</dbReference>
<dbReference type="OMA" id="KATRGWC"/>
<dbReference type="GO" id="GO:0003677">
    <property type="term" value="F:DNA binding"/>
    <property type="evidence" value="ECO:0007669"/>
    <property type="project" value="UniProtKB-KW"/>
</dbReference>
<dbReference type="AlphaFoldDB" id="A0A3B3BNU9"/>
<proteinExistence type="predicted"/>
<dbReference type="SUPFAM" id="SSF46689">
    <property type="entry name" value="Homeodomain-like"/>
    <property type="match status" value="1"/>
</dbReference>
<dbReference type="Ensembl" id="ENSOMET00000004922.1">
    <property type="protein sequence ID" value="ENSOMEP00000006969.1"/>
    <property type="gene ID" value="ENSOMEG00000008039.1"/>
</dbReference>
<dbReference type="InterPro" id="IPR018586">
    <property type="entry name" value="Brinker_DNA-bd"/>
</dbReference>
<evidence type="ECO:0000313" key="4">
    <source>
        <dbReference type="Proteomes" id="UP000261560"/>
    </source>
</evidence>
<organism evidence="3 4">
    <name type="scientific">Oryzias melastigma</name>
    <name type="common">Marine medaka</name>
    <dbReference type="NCBI Taxonomy" id="30732"/>
    <lineage>
        <taxon>Eukaryota</taxon>
        <taxon>Metazoa</taxon>
        <taxon>Chordata</taxon>
        <taxon>Craniata</taxon>
        <taxon>Vertebrata</taxon>
        <taxon>Euteleostomi</taxon>
        <taxon>Actinopterygii</taxon>
        <taxon>Neopterygii</taxon>
        <taxon>Teleostei</taxon>
        <taxon>Neoteleostei</taxon>
        <taxon>Acanthomorphata</taxon>
        <taxon>Ovalentaria</taxon>
        <taxon>Atherinomorphae</taxon>
        <taxon>Beloniformes</taxon>
        <taxon>Adrianichthyidae</taxon>
        <taxon>Oryziinae</taxon>
        <taxon>Oryzias</taxon>
    </lineage>
</organism>
<dbReference type="Gene3D" id="1.10.10.60">
    <property type="entry name" value="Homeodomain-like"/>
    <property type="match status" value="2"/>
</dbReference>
<keyword evidence="1" id="KW-0238">DNA-binding</keyword>
<evidence type="ECO:0000256" key="1">
    <source>
        <dbReference type="ARBA" id="ARBA00023125"/>
    </source>
</evidence>
<dbReference type="Pfam" id="PF09607">
    <property type="entry name" value="BrkDBD"/>
    <property type="match status" value="1"/>
</dbReference>
<evidence type="ECO:0000259" key="2">
    <source>
        <dbReference type="PROSITE" id="PS51253"/>
    </source>
</evidence>
<dbReference type="PROSITE" id="PS51253">
    <property type="entry name" value="HTH_CENPB"/>
    <property type="match status" value="1"/>
</dbReference>
<name>A0A3B3BNU9_ORYME</name>
<dbReference type="PANTHER" id="PTHR19303">
    <property type="entry name" value="TRANSPOSON"/>
    <property type="match status" value="1"/>
</dbReference>
<dbReference type="InterPro" id="IPR009057">
    <property type="entry name" value="Homeodomain-like_sf"/>
</dbReference>
<dbReference type="STRING" id="30732.ENSOMEP00000006969"/>
<dbReference type="GO" id="GO:0005634">
    <property type="term" value="C:nucleus"/>
    <property type="evidence" value="ECO:0007669"/>
    <property type="project" value="TreeGrafter"/>
</dbReference>
<accession>A0A3B3BNU9</accession>
<reference evidence="3" key="2">
    <citation type="submission" date="2025-09" db="UniProtKB">
        <authorList>
            <consortium name="Ensembl"/>
        </authorList>
    </citation>
    <scope>IDENTIFICATION</scope>
</reference>
<dbReference type="GeneTree" id="ENSGT00940000179715"/>
<dbReference type="Pfam" id="PF03221">
    <property type="entry name" value="HTH_Tnp_Tc5"/>
    <property type="match status" value="1"/>
</dbReference>
<protein>
    <recommendedName>
        <fullName evidence="2">HTH CENPB-type domain-containing protein</fullName>
    </recommendedName>
</protein>
<dbReference type="InterPro" id="IPR050863">
    <property type="entry name" value="CenT-Element_Derived"/>
</dbReference>
<feature type="domain" description="HTH CENPB-type" evidence="2">
    <location>
        <begin position="62"/>
        <end position="139"/>
    </location>
</feature>
<keyword evidence="4" id="KW-1185">Reference proteome</keyword>
<dbReference type="InterPro" id="IPR006600">
    <property type="entry name" value="HTH_CenpB_DNA-bd_dom"/>
</dbReference>
<reference evidence="3" key="1">
    <citation type="submission" date="2025-08" db="UniProtKB">
        <authorList>
            <consortium name="Ensembl"/>
        </authorList>
    </citation>
    <scope>IDENTIFICATION</scope>
</reference>
<dbReference type="PaxDb" id="30732-ENSOMEP00000006969"/>